<gene>
    <name evidence="4" type="ORF">GCM10007140_00930</name>
</gene>
<keyword evidence="1" id="KW-0547">Nucleotide-binding</keyword>
<evidence type="ECO:0000256" key="2">
    <source>
        <dbReference type="ARBA" id="ARBA00022840"/>
    </source>
</evidence>
<feature type="domain" description="ABC transporter" evidence="3">
    <location>
        <begin position="2"/>
        <end position="226"/>
    </location>
</feature>
<accession>A0A917ELS5</accession>
<organism evidence="4 5">
    <name type="scientific">Priestia taiwanensis</name>
    <dbReference type="NCBI Taxonomy" id="1347902"/>
    <lineage>
        <taxon>Bacteria</taxon>
        <taxon>Bacillati</taxon>
        <taxon>Bacillota</taxon>
        <taxon>Bacilli</taxon>
        <taxon>Bacillales</taxon>
        <taxon>Bacillaceae</taxon>
        <taxon>Priestia</taxon>
    </lineage>
</organism>
<comment type="caution">
    <text evidence="4">The sequence shown here is derived from an EMBL/GenBank/DDBJ whole genome shotgun (WGS) entry which is preliminary data.</text>
</comment>
<proteinExistence type="predicted"/>
<keyword evidence="5" id="KW-1185">Reference proteome</keyword>
<evidence type="ECO:0000256" key="1">
    <source>
        <dbReference type="ARBA" id="ARBA00022741"/>
    </source>
</evidence>
<dbReference type="Proteomes" id="UP000605259">
    <property type="component" value="Unassembled WGS sequence"/>
</dbReference>
<dbReference type="Pfam" id="PF00005">
    <property type="entry name" value="ABC_tran"/>
    <property type="match status" value="1"/>
</dbReference>
<dbReference type="InterPro" id="IPR027417">
    <property type="entry name" value="P-loop_NTPase"/>
</dbReference>
<evidence type="ECO:0000259" key="3">
    <source>
        <dbReference type="PROSITE" id="PS50893"/>
    </source>
</evidence>
<evidence type="ECO:0000313" key="4">
    <source>
        <dbReference type="EMBL" id="GGE54433.1"/>
    </source>
</evidence>
<dbReference type="InterPro" id="IPR003593">
    <property type="entry name" value="AAA+_ATPase"/>
</dbReference>
<dbReference type="CDD" id="cd03230">
    <property type="entry name" value="ABC_DR_subfamily_A"/>
    <property type="match status" value="1"/>
</dbReference>
<reference evidence="4" key="2">
    <citation type="submission" date="2020-09" db="EMBL/GenBank/DDBJ databases">
        <authorList>
            <person name="Sun Q."/>
            <person name="Zhou Y."/>
        </authorList>
    </citation>
    <scope>NUCLEOTIDE SEQUENCE</scope>
    <source>
        <strain evidence="4">CGMCC 1.12698</strain>
    </source>
</reference>
<dbReference type="GO" id="GO:0005524">
    <property type="term" value="F:ATP binding"/>
    <property type="evidence" value="ECO:0007669"/>
    <property type="project" value="UniProtKB-KW"/>
</dbReference>
<dbReference type="RefSeq" id="WP_188386502.1">
    <property type="nucleotide sequence ID" value="NZ_BMFK01000001.1"/>
</dbReference>
<reference evidence="4" key="1">
    <citation type="journal article" date="2014" name="Int. J. Syst. Evol. Microbiol.">
        <title>Complete genome sequence of Corynebacterium casei LMG S-19264T (=DSM 44701T), isolated from a smear-ripened cheese.</title>
        <authorList>
            <consortium name="US DOE Joint Genome Institute (JGI-PGF)"/>
            <person name="Walter F."/>
            <person name="Albersmeier A."/>
            <person name="Kalinowski J."/>
            <person name="Ruckert C."/>
        </authorList>
    </citation>
    <scope>NUCLEOTIDE SEQUENCE</scope>
    <source>
        <strain evidence="4">CGMCC 1.12698</strain>
    </source>
</reference>
<evidence type="ECO:0000313" key="5">
    <source>
        <dbReference type="Proteomes" id="UP000605259"/>
    </source>
</evidence>
<name>A0A917ELS5_9BACI</name>
<dbReference type="AlphaFoldDB" id="A0A917ELS5"/>
<dbReference type="PROSITE" id="PS00211">
    <property type="entry name" value="ABC_TRANSPORTER_1"/>
    <property type="match status" value="1"/>
</dbReference>
<dbReference type="PANTHER" id="PTHR43158:SF10">
    <property type="entry name" value="ABC TRANSPORTER ATP-BINDING PROTEIN YTRB"/>
    <property type="match status" value="1"/>
</dbReference>
<dbReference type="InterPro" id="IPR003439">
    <property type="entry name" value="ABC_transporter-like_ATP-bd"/>
</dbReference>
<dbReference type="PANTHER" id="PTHR43158">
    <property type="entry name" value="SKFA PEPTIDE EXPORT ATP-BINDING PROTEIN SKFE"/>
    <property type="match status" value="1"/>
</dbReference>
<keyword evidence="2 4" id="KW-0067">ATP-binding</keyword>
<sequence length="293" mass="32868">MLQVKNLSKKIDDRSILEDVTFSIPPGSVTGLVGRNGVGKSTLMETMIGILDQDAGEVTYNDMNIHNNPAIKQKIVFSPDSTSMLKNYTVKEIVNIYKMIYTTFDEAYFYTLVERFSLPTGKMANYSKGMKALIQILLAFSTRAEVVLLDEPTNGLDPFIKKRVLQFIIEEVSARNVSVLISTHHLDEIEKIADTVVMLKKGKVDSITSLGDMKNDYMKIQVAFEKSFPQKLEALSNVSILETTGRVHIVLIRGNAEETLYKFTKETPLLLDELPMTLEDLFEYNLGGNGHVS</sequence>
<dbReference type="SMART" id="SM00382">
    <property type="entry name" value="AAA"/>
    <property type="match status" value="1"/>
</dbReference>
<dbReference type="SUPFAM" id="SSF52540">
    <property type="entry name" value="P-loop containing nucleoside triphosphate hydrolases"/>
    <property type="match status" value="1"/>
</dbReference>
<dbReference type="GO" id="GO:0016887">
    <property type="term" value="F:ATP hydrolysis activity"/>
    <property type="evidence" value="ECO:0007669"/>
    <property type="project" value="InterPro"/>
</dbReference>
<dbReference type="EMBL" id="BMFK01000001">
    <property type="protein sequence ID" value="GGE54433.1"/>
    <property type="molecule type" value="Genomic_DNA"/>
</dbReference>
<dbReference type="InterPro" id="IPR017871">
    <property type="entry name" value="ABC_transporter-like_CS"/>
</dbReference>
<protein>
    <submittedName>
        <fullName evidence="4">ABC transporter ATP-binding protein</fullName>
    </submittedName>
</protein>
<dbReference type="PROSITE" id="PS50893">
    <property type="entry name" value="ABC_TRANSPORTER_2"/>
    <property type="match status" value="1"/>
</dbReference>
<dbReference type="Gene3D" id="3.40.50.300">
    <property type="entry name" value="P-loop containing nucleotide triphosphate hydrolases"/>
    <property type="match status" value="1"/>
</dbReference>